<dbReference type="Proteomes" id="UP000887116">
    <property type="component" value="Unassembled WGS sequence"/>
</dbReference>
<keyword evidence="2" id="KW-1185">Reference proteome</keyword>
<comment type="caution">
    <text evidence="1">The sequence shown here is derived from an EMBL/GenBank/DDBJ whole genome shotgun (WGS) entry which is preliminary data.</text>
</comment>
<evidence type="ECO:0000313" key="2">
    <source>
        <dbReference type="Proteomes" id="UP000887116"/>
    </source>
</evidence>
<evidence type="ECO:0000313" key="1">
    <source>
        <dbReference type="EMBL" id="GFR18401.1"/>
    </source>
</evidence>
<organism evidence="1 2">
    <name type="scientific">Trichonephila clavata</name>
    <name type="common">Joro spider</name>
    <name type="synonym">Nephila clavata</name>
    <dbReference type="NCBI Taxonomy" id="2740835"/>
    <lineage>
        <taxon>Eukaryota</taxon>
        <taxon>Metazoa</taxon>
        <taxon>Ecdysozoa</taxon>
        <taxon>Arthropoda</taxon>
        <taxon>Chelicerata</taxon>
        <taxon>Arachnida</taxon>
        <taxon>Araneae</taxon>
        <taxon>Araneomorphae</taxon>
        <taxon>Entelegynae</taxon>
        <taxon>Araneoidea</taxon>
        <taxon>Nephilidae</taxon>
        <taxon>Trichonephila</taxon>
    </lineage>
</organism>
<sequence length="91" mass="10391">MSTNIIPNINILLDKGNLSEYFQSEYWFAHFKNFESLVMDPGRLIESRLCVGSKVWRHLDRLIATFIILGPSDFAKNNHSAKATFTNAFAP</sequence>
<protein>
    <submittedName>
        <fullName evidence="1">Uncharacterized protein</fullName>
    </submittedName>
</protein>
<reference evidence="1" key="1">
    <citation type="submission" date="2020-07" db="EMBL/GenBank/DDBJ databases">
        <title>Multicomponent nature underlies the extraordinary mechanical properties of spider dragline silk.</title>
        <authorList>
            <person name="Kono N."/>
            <person name="Nakamura H."/>
            <person name="Mori M."/>
            <person name="Yoshida Y."/>
            <person name="Ohtoshi R."/>
            <person name="Malay A.D."/>
            <person name="Moran D.A.P."/>
            <person name="Tomita M."/>
            <person name="Numata K."/>
            <person name="Arakawa K."/>
        </authorList>
    </citation>
    <scope>NUCLEOTIDE SEQUENCE</scope>
</reference>
<dbReference type="AlphaFoldDB" id="A0A8X6LPN7"/>
<dbReference type="EMBL" id="BMAO01037531">
    <property type="protein sequence ID" value="GFR18401.1"/>
    <property type="molecule type" value="Genomic_DNA"/>
</dbReference>
<name>A0A8X6LPN7_TRICU</name>
<gene>
    <name evidence="1" type="ORF">TNCT_123791</name>
</gene>
<accession>A0A8X6LPN7</accession>
<proteinExistence type="predicted"/>